<comment type="function">
    <text evidence="10">Required for the first step of diphthamide biosynthesis, a post-translational modification of histidine which occurs in elongation factor 2. DPH1 and DPH2 transfer a 3-amino-3-carboxypropyl (ACP) group from S-adenosyl-L-methionine (SAM) to a histidine residue, the reaction is assisted by a reduction system comprising DPH3 and a NADH-dependent reductase. Facilitates the reduction of the catalytic iron-sulfur cluster found in the DPH1 subunit.</text>
</comment>
<dbReference type="GO" id="GO:0046872">
    <property type="term" value="F:metal ion binding"/>
    <property type="evidence" value="ECO:0007669"/>
    <property type="project" value="UniProtKB-KW"/>
</dbReference>
<evidence type="ECO:0000256" key="5">
    <source>
        <dbReference type="ARBA" id="ARBA00022723"/>
    </source>
</evidence>
<organism evidence="12 13">
    <name type="scientific">Fomitopsis schrenkii</name>
    <name type="common">Brown rot fungus</name>
    <dbReference type="NCBI Taxonomy" id="2126942"/>
    <lineage>
        <taxon>Eukaryota</taxon>
        <taxon>Fungi</taxon>
        <taxon>Dikarya</taxon>
        <taxon>Basidiomycota</taxon>
        <taxon>Agaricomycotina</taxon>
        <taxon>Agaricomycetes</taxon>
        <taxon>Polyporales</taxon>
        <taxon>Fomitopsis</taxon>
    </lineage>
</organism>
<dbReference type="NCBIfam" id="TIGR00272">
    <property type="entry name" value="DPH2"/>
    <property type="match status" value="1"/>
</dbReference>
<dbReference type="NCBIfam" id="TIGR00322">
    <property type="entry name" value="diphth2_R"/>
    <property type="match status" value="1"/>
</dbReference>
<evidence type="ECO:0000256" key="11">
    <source>
        <dbReference type="SAM" id="MobiDB-lite"/>
    </source>
</evidence>
<dbReference type="GO" id="GO:0051536">
    <property type="term" value="F:iron-sulfur cluster binding"/>
    <property type="evidence" value="ECO:0007669"/>
    <property type="project" value="UniProtKB-KW"/>
</dbReference>
<evidence type="ECO:0000313" key="13">
    <source>
        <dbReference type="Proteomes" id="UP000015241"/>
    </source>
</evidence>
<evidence type="ECO:0000256" key="4">
    <source>
        <dbReference type="ARBA" id="ARBA00021914"/>
    </source>
</evidence>
<dbReference type="AlphaFoldDB" id="S8F733"/>
<dbReference type="HOGENOM" id="CLU_015210_1_0_1"/>
<dbReference type="eggNOG" id="KOG2648">
    <property type="taxonomic scope" value="Eukaryota"/>
</dbReference>
<dbReference type="UniPathway" id="UPA00559"/>
<dbReference type="Gene3D" id="3.40.50.11840">
    <property type="entry name" value="Diphthamide synthesis DPH1/DPH2 domain 1"/>
    <property type="match status" value="1"/>
</dbReference>
<evidence type="ECO:0000256" key="7">
    <source>
        <dbReference type="ARBA" id="ARBA00023014"/>
    </source>
</evidence>
<gene>
    <name evidence="12" type="ORF">FOMPIDRAFT_1169487</name>
</gene>
<dbReference type="Proteomes" id="UP000015241">
    <property type="component" value="Unassembled WGS sequence"/>
</dbReference>
<dbReference type="GO" id="GO:0017183">
    <property type="term" value="P:protein histidyl modification to diphthamide"/>
    <property type="evidence" value="ECO:0007669"/>
    <property type="project" value="UniProtKB-UniPathway"/>
</dbReference>
<dbReference type="FunFam" id="3.40.50.11840:FF:000002">
    <property type="entry name" value="2-(3-amino-3-carboxypropyl)histidine synthase subunit 2"/>
    <property type="match status" value="1"/>
</dbReference>
<evidence type="ECO:0000256" key="10">
    <source>
        <dbReference type="RuleBase" id="RU364133"/>
    </source>
</evidence>
<evidence type="ECO:0000256" key="2">
    <source>
        <dbReference type="ARBA" id="ARBA00005156"/>
    </source>
</evidence>
<evidence type="ECO:0000313" key="12">
    <source>
        <dbReference type="EMBL" id="EPS94679.1"/>
    </source>
</evidence>
<dbReference type="SFLD" id="SFLDS00032">
    <property type="entry name" value="Radical_SAM_3-amino-3-carboxyp"/>
    <property type="match status" value="1"/>
</dbReference>
<dbReference type="InterPro" id="IPR042265">
    <property type="entry name" value="DPH1/DPH2_3"/>
</dbReference>
<dbReference type="InParanoid" id="S8F733"/>
<accession>S8F733</accession>
<evidence type="ECO:0000256" key="3">
    <source>
        <dbReference type="ARBA" id="ARBA00006179"/>
    </source>
</evidence>
<proteinExistence type="inferred from homology"/>
<evidence type="ECO:0000256" key="6">
    <source>
        <dbReference type="ARBA" id="ARBA00023004"/>
    </source>
</evidence>
<dbReference type="Gene3D" id="3.40.50.11860">
    <property type="entry name" value="Diphthamide synthesis DPH1/DPH2 domain 3"/>
    <property type="match status" value="1"/>
</dbReference>
<evidence type="ECO:0000256" key="1">
    <source>
        <dbReference type="ARBA" id="ARBA00001966"/>
    </source>
</evidence>
<dbReference type="Pfam" id="PF01866">
    <property type="entry name" value="Diphthamide_syn"/>
    <property type="match status" value="1"/>
</dbReference>
<sequence length="498" mass="55460">MEPTSAFAASGEEAISQTIDLGEVPDELTPSELEEYYDIERTVKQIRQGDYKRIALQFPDELLRDSVPIFRRLKARLGEGHDLYVLADTSYGSCCVDEVAAQHVDAHAVVHYGHACMSQTSRLPAIYVFGKKQVDPADCVDKFLQASGSDIVRNTIILRLDVAYCHKADAILERLRTALSKPTNILYSSIPTMTCPSKQLDGPDQSDQNEPEHNAPEEIDPTDAVILYVGGESLTLTNLLMTHSSCQVYSYDPHTRSSRLESARTNRLLMRRYAVVQKARDADVFGILVGTLGVASYIPLISHLRKMLAKAHKKSYTISVGKLNPAKLANFLEIECFVLVACLENSVIEAKDFLRPIVTPYELEVALRAEQSWTGRYVLDFDRVLAEYREHEEETNEYRDGEDLDEPVFSLTSGRYRQAKRYGGTVATEQEQSGDSSAVVLRNQNSAVAVLKDSAGGQFLQDRSFRGLEARIGQNAPSVLEQGRSGIARGYADDHRSQ</sequence>
<reference evidence="12 13" key="1">
    <citation type="journal article" date="2012" name="Science">
        <title>The Paleozoic origin of enzymatic lignin decomposition reconstructed from 31 fungal genomes.</title>
        <authorList>
            <person name="Floudas D."/>
            <person name="Binder M."/>
            <person name="Riley R."/>
            <person name="Barry K."/>
            <person name="Blanchette R.A."/>
            <person name="Henrissat B."/>
            <person name="Martinez A.T."/>
            <person name="Otillar R."/>
            <person name="Spatafora J.W."/>
            <person name="Yadav J.S."/>
            <person name="Aerts A."/>
            <person name="Benoit I."/>
            <person name="Boyd A."/>
            <person name="Carlson A."/>
            <person name="Copeland A."/>
            <person name="Coutinho P.M."/>
            <person name="de Vries R.P."/>
            <person name="Ferreira P."/>
            <person name="Findley K."/>
            <person name="Foster B."/>
            <person name="Gaskell J."/>
            <person name="Glotzer D."/>
            <person name="Gorecki P."/>
            <person name="Heitman J."/>
            <person name="Hesse C."/>
            <person name="Hori C."/>
            <person name="Igarashi K."/>
            <person name="Jurgens J.A."/>
            <person name="Kallen N."/>
            <person name="Kersten P."/>
            <person name="Kohler A."/>
            <person name="Kuees U."/>
            <person name="Kumar T.K.A."/>
            <person name="Kuo A."/>
            <person name="LaButti K."/>
            <person name="Larrondo L.F."/>
            <person name="Lindquist E."/>
            <person name="Ling A."/>
            <person name="Lombard V."/>
            <person name="Lucas S."/>
            <person name="Lundell T."/>
            <person name="Martin R."/>
            <person name="McLaughlin D.J."/>
            <person name="Morgenstern I."/>
            <person name="Morin E."/>
            <person name="Murat C."/>
            <person name="Nagy L.G."/>
            <person name="Nolan M."/>
            <person name="Ohm R.A."/>
            <person name="Patyshakuliyeva A."/>
            <person name="Rokas A."/>
            <person name="Ruiz-Duenas F.J."/>
            <person name="Sabat G."/>
            <person name="Salamov A."/>
            <person name="Samejima M."/>
            <person name="Schmutz J."/>
            <person name="Slot J.C."/>
            <person name="St John F."/>
            <person name="Stenlid J."/>
            <person name="Sun H."/>
            <person name="Sun S."/>
            <person name="Syed K."/>
            <person name="Tsang A."/>
            <person name="Wiebenga A."/>
            <person name="Young D."/>
            <person name="Pisabarro A."/>
            <person name="Eastwood D.C."/>
            <person name="Martin F."/>
            <person name="Cullen D."/>
            <person name="Grigoriev I.V."/>
            <person name="Hibbett D.S."/>
        </authorList>
    </citation>
    <scope>NUCLEOTIDE SEQUENCE</scope>
    <source>
        <strain evidence="13">FP-58527</strain>
    </source>
</reference>
<dbReference type="OrthoDB" id="449241at2759"/>
<evidence type="ECO:0000256" key="9">
    <source>
        <dbReference type="ARBA" id="ARBA00054092"/>
    </source>
</evidence>
<comment type="function">
    <text evidence="9">Required for the first step of diphthamide biosynthesis, a post-translational modification of histidine which occurs in elongation factor 2. DPH1 and DPH2 transfer a 3-amino-3-carboxypropyl (ACP) group from S-adenosyl-L-methionine (SAM) to a histidine residue, the reaction is assisted by a reduction system comprising DPH3 and a NADH-dependent reductase, predominantly CBR1. Facilitates the reduction of the catalytic iron-sulfur cluster found in the DPH1 subunit.</text>
</comment>
<keyword evidence="5 10" id="KW-0479">Metal-binding</keyword>
<dbReference type="GO" id="GO:0005737">
    <property type="term" value="C:cytoplasm"/>
    <property type="evidence" value="ECO:0007669"/>
    <property type="project" value="UniProtKB-SubCell"/>
</dbReference>
<keyword evidence="10" id="KW-0963">Cytoplasm</keyword>
<dbReference type="FunCoup" id="S8F733">
    <property type="interactions" value="728"/>
</dbReference>
<dbReference type="SFLD" id="SFLDF00408">
    <property type="entry name" value="Diphthamide_biosynthesis_famil"/>
    <property type="match status" value="1"/>
</dbReference>
<feature type="region of interest" description="Disordered" evidence="11">
    <location>
        <begin position="476"/>
        <end position="498"/>
    </location>
</feature>
<dbReference type="FunFam" id="3.40.50.11860:FF:000001">
    <property type="entry name" value="2-(3-amino-3-carboxypropyl)histidine synthase subunit 2"/>
    <property type="match status" value="1"/>
</dbReference>
<keyword evidence="6 10" id="KW-0408">Iron</keyword>
<dbReference type="PANTHER" id="PTHR10762:SF2">
    <property type="entry name" value="2-(3-AMINO-3-CARBOXYPROPYL)HISTIDINE SYNTHASE SUBUNIT 2"/>
    <property type="match status" value="1"/>
</dbReference>
<evidence type="ECO:0000256" key="8">
    <source>
        <dbReference type="ARBA" id="ARBA00034128"/>
    </source>
</evidence>
<dbReference type="PANTHER" id="PTHR10762">
    <property type="entry name" value="DIPHTHAMIDE BIOSYNTHESIS PROTEIN"/>
    <property type="match status" value="1"/>
</dbReference>
<dbReference type="SFLD" id="SFLDG01121">
    <property type="entry name" value="Diphthamide_biosynthesis"/>
    <property type="match status" value="1"/>
</dbReference>
<comment type="cofactor">
    <cofactor evidence="1">
        <name>[4Fe-4S] cluster</name>
        <dbReference type="ChEBI" id="CHEBI:49883"/>
    </cofactor>
</comment>
<dbReference type="InterPro" id="IPR010014">
    <property type="entry name" value="DHP2"/>
</dbReference>
<dbReference type="STRING" id="743788.S8F733"/>
<name>S8F733_FOMSC</name>
<dbReference type="EMBL" id="KE504226">
    <property type="protein sequence ID" value="EPS94679.1"/>
    <property type="molecule type" value="Genomic_DNA"/>
</dbReference>
<keyword evidence="7 10" id="KW-0411">Iron-sulfur</keyword>
<keyword evidence="13" id="KW-1185">Reference proteome</keyword>
<feature type="region of interest" description="Disordered" evidence="11">
    <location>
        <begin position="192"/>
        <end position="217"/>
    </location>
</feature>
<comment type="pathway">
    <text evidence="2 10">Protein modification; peptidyl-diphthamide biosynthesis.</text>
</comment>
<dbReference type="InterPro" id="IPR042263">
    <property type="entry name" value="DPH1/DPH2_1"/>
</dbReference>
<protein>
    <recommendedName>
        <fullName evidence="4 10">2-(3-amino-3-carboxypropyl)histidine synthase subunit 2</fullName>
    </recommendedName>
</protein>
<comment type="subcellular location">
    <subcellularLocation>
        <location evidence="10">Cytoplasm</location>
    </subcellularLocation>
</comment>
<comment type="subunit">
    <text evidence="8">Component of the 2-(3-amino-3-carboxypropyl)histidine synthase complex composed of DPH1, DPH2, DPH3 and a NADH-dependent reductase, predominantly CBR1.</text>
</comment>
<comment type="similarity">
    <text evidence="3 10">Belongs to the DPH1/DPH2 family. DPH2 subfamily.</text>
</comment>
<dbReference type="GO" id="GO:0090560">
    <property type="term" value="F:2-(3-amino-3-carboxypropyl)histidine synthase activity"/>
    <property type="evidence" value="ECO:0007669"/>
    <property type="project" value="InterPro"/>
</dbReference>
<dbReference type="InterPro" id="IPR016435">
    <property type="entry name" value="DPH1/DPH2"/>
</dbReference>